<feature type="compositionally biased region" description="Acidic residues" evidence="2">
    <location>
        <begin position="53"/>
        <end position="62"/>
    </location>
</feature>
<evidence type="ECO:0000259" key="4">
    <source>
        <dbReference type="PROSITE" id="PS50800"/>
    </source>
</evidence>
<feature type="compositionally biased region" description="Polar residues" evidence="2">
    <location>
        <begin position="119"/>
        <end position="128"/>
    </location>
</feature>
<evidence type="ECO:0000256" key="1">
    <source>
        <dbReference type="PROSITE-ProRule" id="PRU00042"/>
    </source>
</evidence>
<feature type="compositionally biased region" description="Basic and acidic residues" evidence="2">
    <location>
        <begin position="82"/>
        <end position="96"/>
    </location>
</feature>
<dbReference type="PROSITE" id="PS00028">
    <property type="entry name" value="ZINC_FINGER_C2H2_1"/>
    <property type="match status" value="1"/>
</dbReference>
<dbReference type="PROSITE" id="PS50157">
    <property type="entry name" value="ZINC_FINGER_C2H2_2"/>
    <property type="match status" value="1"/>
</dbReference>
<reference evidence="5" key="1">
    <citation type="journal article" date="2023" name="G3 (Bethesda)">
        <title>Whole genome assembly and annotation of the endangered Caribbean coral Acropora cervicornis.</title>
        <authorList>
            <person name="Selwyn J.D."/>
            <person name="Vollmer S.V."/>
        </authorList>
    </citation>
    <scope>NUCLEOTIDE SEQUENCE</scope>
    <source>
        <strain evidence="5">K2</strain>
    </source>
</reference>
<keyword evidence="1" id="KW-0863">Zinc-finger</keyword>
<dbReference type="InterPro" id="IPR036361">
    <property type="entry name" value="SAP_dom_sf"/>
</dbReference>
<dbReference type="SMART" id="SM00513">
    <property type="entry name" value="SAP"/>
    <property type="match status" value="1"/>
</dbReference>
<accession>A0AAD9PXG4</accession>
<feature type="compositionally biased region" description="Acidic residues" evidence="2">
    <location>
        <begin position="155"/>
        <end position="164"/>
    </location>
</feature>
<organism evidence="5 6">
    <name type="scientific">Acropora cervicornis</name>
    <name type="common">Staghorn coral</name>
    <dbReference type="NCBI Taxonomy" id="6130"/>
    <lineage>
        <taxon>Eukaryota</taxon>
        <taxon>Metazoa</taxon>
        <taxon>Cnidaria</taxon>
        <taxon>Anthozoa</taxon>
        <taxon>Hexacorallia</taxon>
        <taxon>Scleractinia</taxon>
        <taxon>Astrocoeniina</taxon>
        <taxon>Acroporidae</taxon>
        <taxon>Acropora</taxon>
    </lineage>
</organism>
<feature type="region of interest" description="Disordered" evidence="2">
    <location>
        <begin position="22"/>
        <end position="171"/>
    </location>
</feature>
<dbReference type="AlphaFoldDB" id="A0AAD9PXG4"/>
<dbReference type="PROSITE" id="PS50800">
    <property type="entry name" value="SAP"/>
    <property type="match status" value="1"/>
</dbReference>
<sequence length="543" mass="60849">MEFSSFQRMPVAPMLYFNTSAGDQAAMARDDPQRKTETRLCEKRSQTAHGMQSEEETNDASTEEAGSKSKSAGDQAAMAGDDPQRKTETRLCEKRSQTAHGMQSEEETNNASTEEPGSKSKSTGNQATMAGDDPPCKTETRLCEKRSQTGHGMQSEEETNDVSTEEPSSKSKVVQACLGAGERVSRLEIAEQANKRLVTHMENTCTRHQTPEAGKPGCGLGYLVPFIKEHYADENKRYNQLPTRLIGDQTISLGRYGYRLIDGLECADESPAQHLRTLALGRIVLYLRQACTLFNKVSTNKAEVLELKEYCQLYFNFYCLFFPSYVNVTTWTIAYAIPHHALKIYDKYRIGYGIISLQAKEAKHSGIKSDLALSNRSNKTDATGKWWQVMRANYIRSFYLPEHQPMPSCYSSHFKSRVPPHCNLEYYCSCGRKKEDNIDCCANCLESMEIVLCAQNKELSSKVLDILKPVKCSICKNQFADEVTLASHLASHGSQTQIKAVSKAPKDMKVDELKTELRARRLCTTGNKDILVRRLEGAIADEH</sequence>
<dbReference type="InterPro" id="IPR013087">
    <property type="entry name" value="Znf_C2H2_type"/>
</dbReference>
<keyword evidence="1" id="KW-0862">Zinc</keyword>
<proteinExistence type="predicted"/>
<evidence type="ECO:0000313" key="6">
    <source>
        <dbReference type="Proteomes" id="UP001249851"/>
    </source>
</evidence>
<protein>
    <recommendedName>
        <fullName evidence="7">SAP domain-containing protein</fullName>
    </recommendedName>
</protein>
<dbReference type="GO" id="GO:0008270">
    <property type="term" value="F:zinc ion binding"/>
    <property type="evidence" value="ECO:0007669"/>
    <property type="project" value="UniProtKB-KW"/>
</dbReference>
<dbReference type="Proteomes" id="UP001249851">
    <property type="component" value="Unassembled WGS sequence"/>
</dbReference>
<feature type="domain" description="SAP" evidence="4">
    <location>
        <begin position="505"/>
        <end position="539"/>
    </location>
</feature>
<comment type="caution">
    <text evidence="5">The sequence shown here is derived from an EMBL/GenBank/DDBJ whole genome shotgun (WGS) entry which is preliminary data.</text>
</comment>
<evidence type="ECO:0000313" key="5">
    <source>
        <dbReference type="EMBL" id="KAK2550872.1"/>
    </source>
</evidence>
<evidence type="ECO:0000259" key="3">
    <source>
        <dbReference type="PROSITE" id="PS50157"/>
    </source>
</evidence>
<gene>
    <name evidence="5" type="ORF">P5673_028391</name>
</gene>
<feature type="domain" description="C2H2-type" evidence="3">
    <location>
        <begin position="470"/>
        <end position="497"/>
    </location>
</feature>
<evidence type="ECO:0000256" key="2">
    <source>
        <dbReference type="SAM" id="MobiDB-lite"/>
    </source>
</evidence>
<feature type="compositionally biased region" description="Basic and acidic residues" evidence="2">
    <location>
        <begin position="134"/>
        <end position="147"/>
    </location>
</feature>
<feature type="compositionally biased region" description="Basic and acidic residues" evidence="2">
    <location>
        <begin position="28"/>
        <end position="45"/>
    </location>
</feature>
<dbReference type="Gene3D" id="1.10.720.30">
    <property type="entry name" value="SAP domain"/>
    <property type="match status" value="1"/>
</dbReference>
<evidence type="ECO:0008006" key="7">
    <source>
        <dbReference type="Google" id="ProtNLM"/>
    </source>
</evidence>
<dbReference type="EMBL" id="JARQWQ010000105">
    <property type="protein sequence ID" value="KAK2550872.1"/>
    <property type="molecule type" value="Genomic_DNA"/>
</dbReference>
<keyword evidence="1" id="KW-0479">Metal-binding</keyword>
<keyword evidence="6" id="KW-1185">Reference proteome</keyword>
<reference evidence="5" key="2">
    <citation type="journal article" date="2023" name="Science">
        <title>Genomic signatures of disease resistance in endangered staghorn corals.</title>
        <authorList>
            <person name="Vollmer S.V."/>
            <person name="Selwyn J.D."/>
            <person name="Despard B.A."/>
            <person name="Roesel C.L."/>
        </authorList>
    </citation>
    <scope>NUCLEOTIDE SEQUENCE</scope>
    <source>
        <strain evidence="5">K2</strain>
    </source>
</reference>
<dbReference type="Pfam" id="PF02037">
    <property type="entry name" value="SAP"/>
    <property type="match status" value="1"/>
</dbReference>
<dbReference type="InterPro" id="IPR003034">
    <property type="entry name" value="SAP_dom"/>
</dbReference>
<name>A0AAD9PXG4_ACRCE</name>
<dbReference type="SUPFAM" id="SSF68906">
    <property type="entry name" value="SAP domain"/>
    <property type="match status" value="1"/>
</dbReference>